<dbReference type="GO" id="GO:0046983">
    <property type="term" value="F:protein dimerization activity"/>
    <property type="evidence" value="ECO:0007669"/>
    <property type="project" value="InterPro"/>
</dbReference>
<proteinExistence type="predicted"/>
<keyword evidence="4" id="KW-1185">Reference proteome</keyword>
<dbReference type="OrthoDB" id="1739706at2759"/>
<feature type="region of interest" description="Disordered" evidence="1">
    <location>
        <begin position="13"/>
        <end position="55"/>
    </location>
</feature>
<dbReference type="eggNOG" id="ENOG502QPQD">
    <property type="taxonomic scope" value="Eukaryota"/>
</dbReference>
<dbReference type="InterPro" id="IPR025398">
    <property type="entry name" value="DUF4371"/>
</dbReference>
<evidence type="ECO:0000256" key="1">
    <source>
        <dbReference type="SAM" id="MobiDB-lite"/>
    </source>
</evidence>
<gene>
    <name evidence="3" type="primary">100637611</name>
</gene>
<evidence type="ECO:0000259" key="2">
    <source>
        <dbReference type="SMART" id="SM00597"/>
    </source>
</evidence>
<dbReference type="Proteomes" id="UP000007879">
    <property type="component" value="Unassembled WGS sequence"/>
</dbReference>
<dbReference type="SMART" id="SM00597">
    <property type="entry name" value="ZnF_TTF"/>
    <property type="match status" value="1"/>
</dbReference>
<dbReference type="InterPro" id="IPR006580">
    <property type="entry name" value="Znf_TTF"/>
</dbReference>
<organism evidence="3">
    <name type="scientific">Amphimedon queenslandica</name>
    <name type="common">Sponge</name>
    <dbReference type="NCBI Taxonomy" id="400682"/>
    <lineage>
        <taxon>Eukaryota</taxon>
        <taxon>Metazoa</taxon>
        <taxon>Porifera</taxon>
        <taxon>Demospongiae</taxon>
        <taxon>Heteroscleromorpha</taxon>
        <taxon>Haplosclerida</taxon>
        <taxon>Niphatidae</taxon>
        <taxon>Amphimedon</taxon>
    </lineage>
</organism>
<reference evidence="4" key="1">
    <citation type="journal article" date="2010" name="Nature">
        <title>The Amphimedon queenslandica genome and the evolution of animal complexity.</title>
        <authorList>
            <person name="Srivastava M."/>
            <person name="Simakov O."/>
            <person name="Chapman J."/>
            <person name="Fahey B."/>
            <person name="Gauthier M.E."/>
            <person name="Mitros T."/>
            <person name="Richards G.S."/>
            <person name="Conaco C."/>
            <person name="Dacre M."/>
            <person name="Hellsten U."/>
            <person name="Larroux C."/>
            <person name="Putnam N.H."/>
            <person name="Stanke M."/>
            <person name="Adamska M."/>
            <person name="Darling A."/>
            <person name="Degnan S.M."/>
            <person name="Oakley T.H."/>
            <person name="Plachetzki D.C."/>
            <person name="Zhai Y."/>
            <person name="Adamski M."/>
            <person name="Calcino A."/>
            <person name="Cummins S.F."/>
            <person name="Goodstein D.M."/>
            <person name="Harris C."/>
            <person name="Jackson D.J."/>
            <person name="Leys S.P."/>
            <person name="Shu S."/>
            <person name="Woodcroft B.J."/>
            <person name="Vervoort M."/>
            <person name="Kosik K.S."/>
            <person name="Manning G."/>
            <person name="Degnan B.M."/>
            <person name="Rokhsar D.S."/>
        </authorList>
    </citation>
    <scope>NUCLEOTIDE SEQUENCE [LARGE SCALE GENOMIC DNA]</scope>
</reference>
<dbReference type="PANTHER" id="PTHR45749">
    <property type="match status" value="1"/>
</dbReference>
<evidence type="ECO:0000313" key="4">
    <source>
        <dbReference type="Proteomes" id="UP000007879"/>
    </source>
</evidence>
<feature type="compositionally biased region" description="Polar residues" evidence="1">
    <location>
        <begin position="13"/>
        <end position="25"/>
    </location>
</feature>
<dbReference type="InParanoid" id="A0A1X7SXE6"/>
<dbReference type="InterPro" id="IPR012337">
    <property type="entry name" value="RNaseH-like_sf"/>
</dbReference>
<dbReference type="InterPro" id="IPR008906">
    <property type="entry name" value="HATC_C_dom"/>
</dbReference>
<sequence>MSRQLTLFQSIQLNQGDGGSSNSTVIEPDASDCPSPTNLHGEESTTVSSNVGSNESCSVEEEESLNIDIASGPHENPVQPINYPFPFTMISNKARSFNAKWYQQYEWIEYSIAKDAVFCYPCRLFCHASNKAEDRFVTLGFRDWKHASGKGGAFAKHDTSKSHQEALMNWNQFKVTVATGSSIATRLDSARKEQIKKNRHYLIAIIHSLMYCASQEIALRGHRETPSVSNQGNFLELVKLLAMYDPIINDRLTSGPQNALYTSHSIQNQLLHILGEKIRNSICHQVQSAGVFSILADETKDFSKQEQMCFVVRYVDMAQGEIHEHFLTYVEAKALDATSLSTYIKDLLLKFDLDCSKIVSQGYDGASVMSGRCAGVQAKVREFAPNAVYIHCYAHILNLVLVDSCRSVSSASEFFALLEALYVFMASSKAHTVFIEVQKKNNPDKQPLELQKLSDTRWACRYAAINTICRTFDSLLMALEEIGSSSDHSKAVEAKGLLFQVQSFSFLLSLVIFDRILSCTKQLSDQLQSSKIDLYRASELVTASKVMLQQFRTDEYWDQIFRYATDIANTNSISTEVDEPRSTRKRRRPANLDDSIITDSVGSREPITTSSHFKTRLYFPVLDQFLVEMNARFNQSNSIILKGIATCSPSSSVFLEFQDMKEFALMFGIDVTTLEMEVALVSRVASLNSIKTTVDLGRYLHSCLPAYRNLYDTVQIALTIAVSSAECERSFSSLKRIKTRLRTTMGEDRLSDLAILSIERDMASKTLDYEQIIDEFASADKNRRIVLS</sequence>
<protein>
    <recommendedName>
        <fullName evidence="2">TTF-type domain-containing protein</fullName>
    </recommendedName>
</protein>
<feature type="domain" description="TTF-type" evidence="2">
    <location>
        <begin position="93"/>
        <end position="189"/>
    </location>
</feature>
<dbReference type="SUPFAM" id="SSF53098">
    <property type="entry name" value="Ribonuclease H-like"/>
    <property type="match status" value="1"/>
</dbReference>
<evidence type="ECO:0000313" key="3">
    <source>
        <dbReference type="EnsemblMetazoa" id="Aqu2.1.06756_001"/>
    </source>
</evidence>
<accession>A0A1X7SXE6</accession>
<dbReference type="PANTHER" id="PTHR45749:SF37">
    <property type="entry name" value="OS05G0311600 PROTEIN"/>
    <property type="match status" value="1"/>
</dbReference>
<dbReference type="EnsemblMetazoa" id="Aqu2.1.06756_001">
    <property type="protein sequence ID" value="Aqu2.1.06756_001"/>
    <property type="gene ID" value="Aqu2.1.06756"/>
</dbReference>
<dbReference type="Pfam" id="PF14291">
    <property type="entry name" value="DUF4371"/>
    <property type="match status" value="1"/>
</dbReference>
<dbReference type="AlphaFoldDB" id="A0A1X7SXE6"/>
<dbReference type="KEGG" id="aqu:100637611"/>
<reference evidence="3" key="2">
    <citation type="submission" date="2017-05" db="UniProtKB">
        <authorList>
            <consortium name="EnsemblMetazoa"/>
        </authorList>
    </citation>
    <scope>IDENTIFICATION</scope>
</reference>
<dbReference type="Pfam" id="PF05699">
    <property type="entry name" value="Dimer_Tnp_hAT"/>
    <property type="match status" value="1"/>
</dbReference>
<name>A0A1X7SXE6_AMPQE</name>
<dbReference type="EnsemblMetazoa" id="XM_003391434.1">
    <property type="protein sequence ID" value="XP_003391482.1"/>
    <property type="gene ID" value="LOC100637611"/>
</dbReference>